<dbReference type="EMBL" id="JBHSNC010000047">
    <property type="protein sequence ID" value="MFC5530763.1"/>
    <property type="molecule type" value="Genomic_DNA"/>
</dbReference>
<keyword evidence="3" id="KW-0732">Signal</keyword>
<dbReference type="Gene3D" id="2.120.10.30">
    <property type="entry name" value="TolB, C-terminal domain"/>
    <property type="match status" value="4"/>
</dbReference>
<organism evidence="6 7">
    <name type="scientific">Cohnella yongneupensis</name>
    <dbReference type="NCBI Taxonomy" id="425006"/>
    <lineage>
        <taxon>Bacteria</taxon>
        <taxon>Bacillati</taxon>
        <taxon>Bacillota</taxon>
        <taxon>Bacilli</taxon>
        <taxon>Bacillales</taxon>
        <taxon>Paenibacillaceae</taxon>
        <taxon>Cohnella</taxon>
    </lineage>
</organism>
<comment type="caution">
    <text evidence="6">The sequence shown here is derived from an EMBL/GenBank/DDBJ whole genome shotgun (WGS) entry which is preliminary data.</text>
</comment>
<proteinExistence type="predicted"/>
<accession>A0ABW0R180</accession>
<dbReference type="Gene3D" id="3.30.457.10">
    <property type="entry name" value="Copper amine oxidase-like, N-terminal domain"/>
    <property type="match status" value="1"/>
</dbReference>
<evidence type="ECO:0000256" key="1">
    <source>
        <dbReference type="ARBA" id="ARBA00022737"/>
    </source>
</evidence>
<dbReference type="InterPro" id="IPR036582">
    <property type="entry name" value="Mao_N_sf"/>
</dbReference>
<feature type="signal peptide" evidence="3">
    <location>
        <begin position="1"/>
        <end position="26"/>
    </location>
</feature>
<protein>
    <submittedName>
        <fullName evidence="6">Stalk domain-containing protein</fullName>
    </submittedName>
</protein>
<sequence length="519" mass="54572">MRLSYKKTVIVSLAALLWGTNGLAMAAGEKAPLVNQSGQIMQTISTLAGNPFVSLGMPTGLTLGTDGTLYIANAADHNVIRLKNGVSSVLAGSASSVFPDGGLLDGSKDEALFHSPSAVASGPDGSLYVADSANNAIRQITPAGKVVTLAGNGIIGSKDGRGSGASFYDPEGIAVSKAGVVYVADTLNHLIRKIDKDGTTTTLNAAPQRVVEIYPGMVQSAGDYKDGDLSEALFNEPHGLALDAKGNLYVSDTGNQTIRYIDFSLNRVTTVAGTIAEGGSVYAIDALYASGGYRDGKSNNALFHSPQGIALDSAGGLIIADSLNHSIRYLNNGIVSTLAGNGATNESGMHDGVETSALFDTPKGVTVAANGTIYVADTGNRLIRQIVNYALPTNLPNDKTIKVFYENKAVPFDAKPVMKKGRVMVPVRAIAEALGYEVKSTDNGQKVVLSKDKLVIELSIGQTTIRRSVSGTADVIRKTDVAPYVSNNRTYVPLRFFAEEIGLDVQWQDKQQTAVLRIR</sequence>
<dbReference type="PROSITE" id="PS51125">
    <property type="entry name" value="NHL"/>
    <property type="match status" value="1"/>
</dbReference>
<name>A0ABW0R180_9BACL</name>
<dbReference type="PANTHER" id="PTHR13833:SF71">
    <property type="entry name" value="NHL DOMAIN-CONTAINING PROTEIN"/>
    <property type="match status" value="1"/>
</dbReference>
<evidence type="ECO:0000256" key="2">
    <source>
        <dbReference type="PROSITE-ProRule" id="PRU00504"/>
    </source>
</evidence>
<keyword evidence="7" id="KW-1185">Reference proteome</keyword>
<evidence type="ECO:0000313" key="7">
    <source>
        <dbReference type="Proteomes" id="UP001596108"/>
    </source>
</evidence>
<dbReference type="Pfam" id="PF01436">
    <property type="entry name" value="NHL"/>
    <property type="match status" value="4"/>
</dbReference>
<feature type="domain" description="Copper amine oxidase-like N-terminal" evidence="4">
    <location>
        <begin position="406"/>
        <end position="514"/>
    </location>
</feature>
<feature type="chain" id="PRO_5047146780" evidence="3">
    <location>
        <begin position="27"/>
        <end position="519"/>
    </location>
</feature>
<gene>
    <name evidence="6" type="ORF">ACFPQ4_15140</name>
</gene>
<dbReference type="RefSeq" id="WP_378112706.1">
    <property type="nucleotide sequence ID" value="NZ_JBHSNC010000047.1"/>
</dbReference>
<reference evidence="7" key="1">
    <citation type="journal article" date="2019" name="Int. J. Syst. Evol. Microbiol.">
        <title>The Global Catalogue of Microorganisms (GCM) 10K type strain sequencing project: providing services to taxonomists for standard genome sequencing and annotation.</title>
        <authorList>
            <consortium name="The Broad Institute Genomics Platform"/>
            <consortium name="The Broad Institute Genome Sequencing Center for Infectious Disease"/>
            <person name="Wu L."/>
            <person name="Ma J."/>
        </authorList>
    </citation>
    <scope>NUCLEOTIDE SEQUENCE [LARGE SCALE GENOMIC DNA]</scope>
    <source>
        <strain evidence="7">CGMCC 1.18578</strain>
    </source>
</reference>
<evidence type="ECO:0000313" key="6">
    <source>
        <dbReference type="EMBL" id="MFC5530763.1"/>
    </source>
</evidence>
<evidence type="ECO:0000259" key="4">
    <source>
        <dbReference type="Pfam" id="PF07833"/>
    </source>
</evidence>
<dbReference type="Pfam" id="PF25021">
    <property type="entry name" value="TEN_NHL"/>
    <property type="match status" value="1"/>
</dbReference>
<dbReference type="InterPro" id="IPR001258">
    <property type="entry name" value="NHL_repeat"/>
</dbReference>
<keyword evidence="1" id="KW-0677">Repeat</keyword>
<evidence type="ECO:0000256" key="3">
    <source>
        <dbReference type="SAM" id="SignalP"/>
    </source>
</evidence>
<feature type="domain" description="Teneurin NHL" evidence="5">
    <location>
        <begin position="105"/>
        <end position="149"/>
    </location>
</feature>
<evidence type="ECO:0000259" key="5">
    <source>
        <dbReference type="Pfam" id="PF25021"/>
    </source>
</evidence>
<dbReference type="Pfam" id="PF07833">
    <property type="entry name" value="Cu_amine_oxidN1"/>
    <property type="match status" value="1"/>
</dbReference>
<dbReference type="InterPro" id="IPR056822">
    <property type="entry name" value="TEN_NHL"/>
</dbReference>
<dbReference type="SUPFAM" id="SSF55383">
    <property type="entry name" value="Copper amine oxidase, domain N"/>
    <property type="match status" value="1"/>
</dbReference>
<feature type="repeat" description="NHL" evidence="2">
    <location>
        <begin position="234"/>
        <end position="264"/>
    </location>
</feature>
<dbReference type="SUPFAM" id="SSF101898">
    <property type="entry name" value="NHL repeat"/>
    <property type="match status" value="1"/>
</dbReference>
<dbReference type="Proteomes" id="UP001596108">
    <property type="component" value="Unassembled WGS sequence"/>
</dbReference>
<dbReference type="InterPro" id="IPR012854">
    <property type="entry name" value="Cu_amine_oxidase-like_N"/>
</dbReference>
<dbReference type="InterPro" id="IPR011042">
    <property type="entry name" value="6-blade_b-propeller_TolB-like"/>
</dbReference>
<dbReference type="PANTHER" id="PTHR13833">
    <property type="match status" value="1"/>
</dbReference>